<accession>A0ABW3V2Q0</accession>
<sequence length="289" mass="32357">MAEIFEWKSDADQVYTERYGSQVQTGRASDFNKHDNRYFIMDADGCELVLQANQDTQTGLTCWPSPESDLGQGTYPTIYVRRGILKAQGMAQFNCGAMNDPFYPRLMKLAVEDDGHFVIEAQFVYFSSLKIDFADQPKVSISGNALFDVDADYIFMPSGHINVEDNAIVNFYANKFYAHLEAFMPSLALAPRITLGEGTPTVQFNGKSPDFPVIDFIQTDFIDEGVFNLKSGTKGKFVFKGIDNAFQRTAMLNKKVIAVDGITDANYVSRKLDLRNDILDGNLTVSLIY</sequence>
<evidence type="ECO:0000313" key="1">
    <source>
        <dbReference type="EMBL" id="MFD1227453.1"/>
    </source>
</evidence>
<gene>
    <name evidence="1" type="ORF">ACFQ35_09930</name>
</gene>
<organism evidence="1 2">
    <name type="scientific">Pseudochrobactrum kiredjianiae</name>
    <dbReference type="NCBI Taxonomy" id="386305"/>
    <lineage>
        <taxon>Bacteria</taxon>
        <taxon>Pseudomonadati</taxon>
        <taxon>Pseudomonadota</taxon>
        <taxon>Alphaproteobacteria</taxon>
        <taxon>Hyphomicrobiales</taxon>
        <taxon>Brucellaceae</taxon>
        <taxon>Pseudochrobactrum</taxon>
    </lineage>
</organism>
<dbReference type="Proteomes" id="UP001597263">
    <property type="component" value="Unassembled WGS sequence"/>
</dbReference>
<comment type="caution">
    <text evidence="1">The sequence shown here is derived from an EMBL/GenBank/DDBJ whole genome shotgun (WGS) entry which is preliminary data.</text>
</comment>
<evidence type="ECO:0000313" key="2">
    <source>
        <dbReference type="Proteomes" id="UP001597263"/>
    </source>
</evidence>
<keyword evidence="2" id="KW-1185">Reference proteome</keyword>
<dbReference type="EMBL" id="JBHTMA010000035">
    <property type="protein sequence ID" value="MFD1227453.1"/>
    <property type="molecule type" value="Genomic_DNA"/>
</dbReference>
<proteinExistence type="predicted"/>
<dbReference type="RefSeq" id="WP_289388980.1">
    <property type="nucleotide sequence ID" value="NZ_JAUCBM010000027.1"/>
</dbReference>
<reference evidence="2" key="1">
    <citation type="journal article" date="2019" name="Int. J. Syst. Evol. Microbiol.">
        <title>The Global Catalogue of Microorganisms (GCM) 10K type strain sequencing project: providing services to taxonomists for standard genome sequencing and annotation.</title>
        <authorList>
            <consortium name="The Broad Institute Genomics Platform"/>
            <consortium name="The Broad Institute Genome Sequencing Center for Infectious Disease"/>
            <person name="Wu L."/>
            <person name="Ma J."/>
        </authorList>
    </citation>
    <scope>NUCLEOTIDE SEQUENCE [LARGE SCALE GENOMIC DNA]</scope>
    <source>
        <strain evidence="2">CCUG 49584</strain>
    </source>
</reference>
<name>A0ABW3V2Q0_9HYPH</name>
<protein>
    <submittedName>
        <fullName evidence="1">Uncharacterized protein</fullName>
    </submittedName>
</protein>